<feature type="region of interest" description="Disordered" evidence="1">
    <location>
        <begin position="1"/>
        <end position="43"/>
    </location>
</feature>
<comment type="caution">
    <text evidence="2">The sequence shown here is derived from an EMBL/GenBank/DDBJ whole genome shotgun (WGS) entry which is preliminary data.</text>
</comment>
<evidence type="ECO:0000313" key="3">
    <source>
        <dbReference type="Proteomes" id="UP000638313"/>
    </source>
</evidence>
<reference evidence="2" key="1">
    <citation type="journal article" date="2014" name="Int. J. Syst. Evol. Microbiol.">
        <title>Complete genome sequence of Corynebacterium casei LMG S-19264T (=DSM 44701T), isolated from a smear-ripened cheese.</title>
        <authorList>
            <consortium name="US DOE Joint Genome Institute (JGI-PGF)"/>
            <person name="Walter F."/>
            <person name="Albersmeier A."/>
            <person name="Kalinowski J."/>
            <person name="Ruckert C."/>
        </authorList>
    </citation>
    <scope>NUCLEOTIDE SEQUENCE</scope>
    <source>
        <strain evidence="2">JCM 4059</strain>
    </source>
</reference>
<keyword evidence="3" id="KW-1185">Reference proteome</keyword>
<proteinExistence type="predicted"/>
<dbReference type="Proteomes" id="UP000638313">
    <property type="component" value="Unassembled WGS sequence"/>
</dbReference>
<gene>
    <name evidence="2" type="ORF">GCM10010218_18630</name>
</gene>
<accession>A0A919B1V1</accession>
<sequence>MLPGPSDSPRTRVRCQTLPPGNASCPHQWRESQSGTLESHTESATASDAAAFLRRIFLPDTLWGLRRRRATRRAGRQAVVVAVTAAPAALAASRTAPATAPATLSLKTLGMM</sequence>
<evidence type="ECO:0000313" key="2">
    <source>
        <dbReference type="EMBL" id="GHF37338.1"/>
    </source>
</evidence>
<dbReference type="AlphaFoldDB" id="A0A919B1V1"/>
<feature type="compositionally biased region" description="Polar residues" evidence="1">
    <location>
        <begin position="31"/>
        <end position="43"/>
    </location>
</feature>
<protein>
    <submittedName>
        <fullName evidence="2">Uncharacterized protein</fullName>
    </submittedName>
</protein>
<dbReference type="EMBL" id="BNBD01000002">
    <property type="protein sequence ID" value="GHF37338.1"/>
    <property type="molecule type" value="Genomic_DNA"/>
</dbReference>
<name>A0A919B1V1_9ACTN</name>
<organism evidence="2 3">
    <name type="scientific">Streptomyces mashuensis</name>
    <dbReference type="NCBI Taxonomy" id="33904"/>
    <lineage>
        <taxon>Bacteria</taxon>
        <taxon>Bacillati</taxon>
        <taxon>Actinomycetota</taxon>
        <taxon>Actinomycetes</taxon>
        <taxon>Kitasatosporales</taxon>
        <taxon>Streptomycetaceae</taxon>
        <taxon>Streptomyces</taxon>
    </lineage>
</organism>
<reference evidence="2" key="2">
    <citation type="submission" date="2020-09" db="EMBL/GenBank/DDBJ databases">
        <authorList>
            <person name="Sun Q."/>
            <person name="Ohkuma M."/>
        </authorList>
    </citation>
    <scope>NUCLEOTIDE SEQUENCE</scope>
    <source>
        <strain evidence="2">JCM 4059</strain>
    </source>
</reference>
<evidence type="ECO:0000256" key="1">
    <source>
        <dbReference type="SAM" id="MobiDB-lite"/>
    </source>
</evidence>